<dbReference type="PANTHER" id="PTHR45623">
    <property type="entry name" value="CHROMODOMAIN-HELICASE-DNA-BINDING PROTEIN 3-RELATED-RELATED"/>
    <property type="match status" value="1"/>
</dbReference>
<dbReference type="InterPro" id="IPR000330">
    <property type="entry name" value="SNF2_N"/>
</dbReference>
<protein>
    <submittedName>
        <fullName evidence="5">Chromodomain-helicase-DNA-binding protein</fullName>
    </submittedName>
</protein>
<dbReference type="Gene3D" id="3.40.50.10810">
    <property type="entry name" value="Tandem AAA-ATPase domain"/>
    <property type="match status" value="1"/>
</dbReference>
<evidence type="ECO:0000259" key="4">
    <source>
        <dbReference type="Pfam" id="PF00385"/>
    </source>
</evidence>
<dbReference type="InterPro" id="IPR027417">
    <property type="entry name" value="P-loop_NTPase"/>
</dbReference>
<feature type="domain" description="Chromo" evidence="4">
    <location>
        <begin position="84"/>
        <end position="112"/>
    </location>
</feature>
<dbReference type="PANTHER" id="PTHR45623:SF13">
    <property type="entry name" value="HELICASE PROTEIN MOM1"/>
    <property type="match status" value="1"/>
</dbReference>
<name>A0ABR1G0H9_AURAN</name>
<dbReference type="EMBL" id="JBBJCI010000152">
    <property type="protein sequence ID" value="KAK7241885.1"/>
    <property type="molecule type" value="Genomic_DNA"/>
</dbReference>
<reference evidence="5 6" key="1">
    <citation type="submission" date="2024-03" db="EMBL/GenBank/DDBJ databases">
        <title>Aureococcus anophagefferens CCMP1851 and Kratosvirus quantuckense: Draft genome of a second virus-susceptible host strain in the model system.</title>
        <authorList>
            <person name="Chase E."/>
            <person name="Truchon A.R."/>
            <person name="Schepens W."/>
            <person name="Wilhelm S.W."/>
        </authorList>
    </citation>
    <scope>NUCLEOTIDE SEQUENCE [LARGE SCALE GENOMIC DNA]</scope>
    <source>
        <strain evidence="5 6">CCMP1851</strain>
    </source>
</reference>
<evidence type="ECO:0000259" key="3">
    <source>
        <dbReference type="Pfam" id="PF00176"/>
    </source>
</evidence>
<dbReference type="InterPro" id="IPR023780">
    <property type="entry name" value="Chromo_domain"/>
</dbReference>
<evidence type="ECO:0000313" key="6">
    <source>
        <dbReference type="Proteomes" id="UP001363151"/>
    </source>
</evidence>
<sequence length="217" mass="22636">MSDANNAPSPPASVASTLPGPLSPAGVAAEVDAAFASDAELRLLVRQRRVTFKAVRARVAARLGVDEALLKEKALKAALRDAAWAGLDYDDCTWEREADVAAAAPEAVAAFDGLRAGLDTAAVAAFRRGARSRRAGGARAQPPWLSGGDLHGYQLEGVNWLRSTFAARRNVILADEMGLGKTIQAAGLLAAVAVERPAAAFATSARRRAPVDARELA</sequence>
<comment type="caution">
    <text evidence="5">The sequence shown here is derived from an EMBL/GenBank/DDBJ whole genome shotgun (WGS) entry which is preliminary data.</text>
</comment>
<feature type="domain" description="SNF2 N-terminal" evidence="3">
    <location>
        <begin position="153"/>
        <end position="194"/>
    </location>
</feature>
<evidence type="ECO:0000256" key="2">
    <source>
        <dbReference type="ARBA" id="ARBA00023242"/>
    </source>
</evidence>
<dbReference type="Pfam" id="PF00385">
    <property type="entry name" value="Chromo"/>
    <property type="match status" value="1"/>
</dbReference>
<dbReference type="Proteomes" id="UP001363151">
    <property type="component" value="Unassembled WGS sequence"/>
</dbReference>
<dbReference type="InterPro" id="IPR038718">
    <property type="entry name" value="SNF2-like_sf"/>
</dbReference>
<keyword evidence="2" id="KW-0539">Nucleus</keyword>
<organism evidence="5 6">
    <name type="scientific">Aureococcus anophagefferens</name>
    <name type="common">Harmful bloom alga</name>
    <dbReference type="NCBI Taxonomy" id="44056"/>
    <lineage>
        <taxon>Eukaryota</taxon>
        <taxon>Sar</taxon>
        <taxon>Stramenopiles</taxon>
        <taxon>Ochrophyta</taxon>
        <taxon>Pelagophyceae</taxon>
        <taxon>Pelagomonadales</taxon>
        <taxon>Pelagomonadaceae</taxon>
        <taxon>Aureococcus</taxon>
    </lineage>
</organism>
<dbReference type="Pfam" id="PF00176">
    <property type="entry name" value="SNF2-rel_dom"/>
    <property type="match status" value="1"/>
</dbReference>
<proteinExistence type="predicted"/>
<comment type="subcellular location">
    <subcellularLocation>
        <location evidence="1">Nucleus</location>
    </subcellularLocation>
</comment>
<keyword evidence="6" id="KW-1185">Reference proteome</keyword>
<evidence type="ECO:0000256" key="1">
    <source>
        <dbReference type="ARBA" id="ARBA00004123"/>
    </source>
</evidence>
<dbReference type="SUPFAM" id="SSF52540">
    <property type="entry name" value="P-loop containing nucleoside triphosphate hydrolases"/>
    <property type="match status" value="1"/>
</dbReference>
<accession>A0ABR1G0H9</accession>
<evidence type="ECO:0000313" key="5">
    <source>
        <dbReference type="EMBL" id="KAK7241885.1"/>
    </source>
</evidence>
<dbReference type="Gene3D" id="2.40.50.40">
    <property type="match status" value="1"/>
</dbReference>
<gene>
    <name evidence="5" type="ORF">SO694_00019358</name>
</gene>